<dbReference type="HOGENOM" id="CLU_018544_14_1_1"/>
<feature type="coiled-coil region" evidence="1">
    <location>
        <begin position="33"/>
        <end position="60"/>
    </location>
</feature>
<evidence type="ECO:0000313" key="2">
    <source>
        <dbReference type="EMBL" id="KIM41399.1"/>
    </source>
</evidence>
<dbReference type="OrthoDB" id="2269034at2759"/>
<evidence type="ECO:0000256" key="1">
    <source>
        <dbReference type="SAM" id="Coils"/>
    </source>
</evidence>
<dbReference type="Gene3D" id="1.20.1280.50">
    <property type="match status" value="1"/>
</dbReference>
<reference evidence="3" key="2">
    <citation type="submission" date="2015-01" db="EMBL/GenBank/DDBJ databases">
        <title>Evolutionary Origins and Diversification of the Mycorrhizal Mutualists.</title>
        <authorList>
            <consortium name="DOE Joint Genome Institute"/>
            <consortium name="Mycorrhizal Genomics Consortium"/>
            <person name="Kohler A."/>
            <person name="Kuo A."/>
            <person name="Nagy L.G."/>
            <person name="Floudas D."/>
            <person name="Copeland A."/>
            <person name="Barry K.W."/>
            <person name="Cichocki N."/>
            <person name="Veneault-Fourrey C."/>
            <person name="LaButti K."/>
            <person name="Lindquist E.A."/>
            <person name="Lipzen A."/>
            <person name="Lundell T."/>
            <person name="Morin E."/>
            <person name="Murat C."/>
            <person name="Riley R."/>
            <person name="Ohm R."/>
            <person name="Sun H."/>
            <person name="Tunlid A."/>
            <person name="Henrissat B."/>
            <person name="Grigoriev I.V."/>
            <person name="Hibbett D.S."/>
            <person name="Martin F."/>
        </authorList>
    </citation>
    <scope>NUCLEOTIDE SEQUENCE [LARGE SCALE GENOMIC DNA]</scope>
    <source>
        <strain evidence="3">h7</strain>
    </source>
</reference>
<dbReference type="AlphaFoldDB" id="A0A0C3CB08"/>
<dbReference type="Proteomes" id="UP000053424">
    <property type="component" value="Unassembled WGS sequence"/>
</dbReference>
<gene>
    <name evidence="2" type="ORF">M413DRAFT_445418</name>
</gene>
<organism evidence="2 3">
    <name type="scientific">Hebeloma cylindrosporum</name>
    <dbReference type="NCBI Taxonomy" id="76867"/>
    <lineage>
        <taxon>Eukaryota</taxon>
        <taxon>Fungi</taxon>
        <taxon>Dikarya</taxon>
        <taxon>Basidiomycota</taxon>
        <taxon>Agaricomycotina</taxon>
        <taxon>Agaricomycetes</taxon>
        <taxon>Agaricomycetidae</taxon>
        <taxon>Agaricales</taxon>
        <taxon>Agaricineae</taxon>
        <taxon>Hymenogastraceae</taxon>
        <taxon>Hebeloma</taxon>
    </lineage>
</organism>
<dbReference type="STRING" id="686832.A0A0C3CB08"/>
<accession>A0A0C3CB08</accession>
<proteinExistence type="predicted"/>
<keyword evidence="3" id="KW-1185">Reference proteome</keyword>
<name>A0A0C3CB08_HEBCY</name>
<keyword evidence="1" id="KW-0175">Coiled coil</keyword>
<evidence type="ECO:0000313" key="3">
    <source>
        <dbReference type="Proteomes" id="UP000053424"/>
    </source>
</evidence>
<sequence>MLCSRCRFNPEPEDQPINCVVLDGSPCSPCKERAAILRQIKQLEEEIMKLKAKHLALGTTMNAIHDPFIHKLPPEISSRILSLSLPTLDKGEDYPKALHGQWSIIRHDWTIPLKLGSVCRKWRQLAWATPDLWTTLYVRIKLSMPHSTAEFLPGLLREWLNRSGILPLTIYFFPHDDYSDFRSDDTYPGGADDWTDALDITASLVIDLLNSHSGRWRSIYLRANPAILERFSCSTEPKQLVSLELSDTTDSDIPFSSLKFMTASELGPTHLKLTCLPLTSINIRWEKITHATLSGISDDEALDFLRRAPNLEYYHVRAQSSPAIVQKPILHPQLRSLNLLPDVSKNVLDALTLPFLEEFTHDSTYDDDLPLEAMLSFLKRSGCCLKLLHLRTGPWCSADLDRFLQALPFLEHLYLHVSGDFEPTEMDGILSRIFGSAPSSGDISLNAPHESFLPMLQFMECRIDGTTIPPFTWEYIPQLYLQGHRQSLTLKCAASDSDISEETALRLLQVVDKGFDLRIPSLPDGPDNGDFLENLRNRMHEEHFH</sequence>
<dbReference type="EMBL" id="KN831780">
    <property type="protein sequence ID" value="KIM41399.1"/>
    <property type="molecule type" value="Genomic_DNA"/>
</dbReference>
<protein>
    <submittedName>
        <fullName evidence="2">Uncharacterized protein</fullName>
    </submittedName>
</protein>
<reference evidence="2 3" key="1">
    <citation type="submission" date="2014-04" db="EMBL/GenBank/DDBJ databases">
        <authorList>
            <consortium name="DOE Joint Genome Institute"/>
            <person name="Kuo A."/>
            <person name="Gay G."/>
            <person name="Dore J."/>
            <person name="Kohler A."/>
            <person name="Nagy L.G."/>
            <person name="Floudas D."/>
            <person name="Copeland A."/>
            <person name="Barry K.W."/>
            <person name="Cichocki N."/>
            <person name="Veneault-Fourrey C."/>
            <person name="LaButti K."/>
            <person name="Lindquist E.A."/>
            <person name="Lipzen A."/>
            <person name="Lundell T."/>
            <person name="Morin E."/>
            <person name="Murat C."/>
            <person name="Sun H."/>
            <person name="Tunlid A."/>
            <person name="Henrissat B."/>
            <person name="Grigoriev I.V."/>
            <person name="Hibbett D.S."/>
            <person name="Martin F."/>
            <person name="Nordberg H.P."/>
            <person name="Cantor M.N."/>
            <person name="Hua S.X."/>
        </authorList>
    </citation>
    <scope>NUCLEOTIDE SEQUENCE [LARGE SCALE GENOMIC DNA]</scope>
    <source>
        <strain evidence="3">h7</strain>
    </source>
</reference>